<dbReference type="Proteomes" id="UP000245680">
    <property type="component" value="Unassembled WGS sequence"/>
</dbReference>
<dbReference type="InterPro" id="IPR021508">
    <property type="entry name" value="Gp17-like"/>
</dbReference>
<evidence type="ECO:0000313" key="2">
    <source>
        <dbReference type="Proteomes" id="UP000245680"/>
    </source>
</evidence>
<dbReference type="AlphaFoldDB" id="A0A2V2LC05"/>
<dbReference type="RefSeq" id="WP_109811356.1">
    <property type="nucleotide sequence ID" value="NZ_QGKU01000031.1"/>
</dbReference>
<keyword evidence="2" id="KW-1185">Reference proteome</keyword>
<reference evidence="1 2" key="1">
    <citation type="submission" date="2018-05" db="EMBL/GenBank/DDBJ databases">
        <title>Rhodobacteraceae gen. nov., sp. nov. isolated from sea water.</title>
        <authorList>
            <person name="Ren Y."/>
        </authorList>
    </citation>
    <scope>NUCLEOTIDE SEQUENCE [LARGE SCALE GENOMIC DNA]</scope>
    <source>
        <strain evidence="1 2">TG-679</strain>
    </source>
</reference>
<comment type="caution">
    <text evidence="1">The sequence shown here is derived from an EMBL/GenBank/DDBJ whole genome shotgun (WGS) entry which is preliminary data.</text>
</comment>
<name>A0A2V2LC05_9RHOB</name>
<dbReference type="OrthoDB" id="7644395at2"/>
<accession>A0A2V2LC05</accession>
<organism evidence="1 2">
    <name type="scientific">Meridianimarinicoccus roseus</name>
    <dbReference type="NCBI Taxonomy" id="2072018"/>
    <lineage>
        <taxon>Bacteria</taxon>
        <taxon>Pseudomonadati</taxon>
        <taxon>Pseudomonadota</taxon>
        <taxon>Alphaproteobacteria</taxon>
        <taxon>Rhodobacterales</taxon>
        <taxon>Paracoccaceae</taxon>
        <taxon>Meridianimarinicoccus</taxon>
    </lineage>
</organism>
<evidence type="ECO:0000313" key="1">
    <source>
        <dbReference type="EMBL" id="PWR03050.1"/>
    </source>
</evidence>
<gene>
    <name evidence="1" type="ORF">DKT77_08930</name>
</gene>
<protein>
    <submittedName>
        <fullName evidence="1">DUF3168 domain-containing protein</fullName>
    </submittedName>
</protein>
<dbReference type="Pfam" id="PF11367">
    <property type="entry name" value="Tail_completion_gp17"/>
    <property type="match status" value="1"/>
</dbReference>
<dbReference type="EMBL" id="QGKU01000031">
    <property type="protein sequence ID" value="PWR03050.1"/>
    <property type="molecule type" value="Genomic_DNA"/>
</dbReference>
<sequence>MTYALAAPLQQAVFARLEGTAGLAGIPVFDAPPPGPPPPIYVALGPEDVRDRSDKTGRAAQHRFALFVVGEGGGFHALKQAAATVEAALAAAPLTLQRGRVVSLRFERAQARRDRNGTRRRVEMTFRAFLDDT</sequence>
<dbReference type="InterPro" id="IPR053745">
    <property type="entry name" value="Viral_Tail_Comp_sf"/>
</dbReference>
<proteinExistence type="predicted"/>
<dbReference type="Gene3D" id="3.30.2000.30">
    <property type="match status" value="1"/>
</dbReference>